<evidence type="ECO:0000256" key="1">
    <source>
        <dbReference type="SAM" id="Coils"/>
    </source>
</evidence>
<feature type="transmembrane region" description="Helical" evidence="3">
    <location>
        <begin position="59"/>
        <end position="76"/>
    </location>
</feature>
<name>A0A5A8DEI2_CAFRO</name>
<gene>
    <name evidence="4" type="ORF">FNF28_04750</name>
</gene>
<feature type="transmembrane region" description="Helical" evidence="3">
    <location>
        <begin position="20"/>
        <end position="47"/>
    </location>
</feature>
<organism evidence="4 5">
    <name type="scientific">Cafeteria roenbergensis</name>
    <name type="common">Marine flagellate</name>
    <dbReference type="NCBI Taxonomy" id="33653"/>
    <lineage>
        <taxon>Eukaryota</taxon>
        <taxon>Sar</taxon>
        <taxon>Stramenopiles</taxon>
        <taxon>Bigyra</taxon>
        <taxon>Opalozoa</taxon>
        <taxon>Bicosoecida</taxon>
        <taxon>Cafeteriaceae</taxon>
        <taxon>Cafeteria</taxon>
    </lineage>
</organism>
<dbReference type="EMBL" id="VLTL01000082">
    <property type="protein sequence ID" value="KAA0162331.1"/>
    <property type="molecule type" value="Genomic_DNA"/>
</dbReference>
<evidence type="ECO:0000313" key="4">
    <source>
        <dbReference type="EMBL" id="KAA0162331.1"/>
    </source>
</evidence>
<evidence type="ECO:0000256" key="2">
    <source>
        <dbReference type="SAM" id="MobiDB-lite"/>
    </source>
</evidence>
<feature type="region of interest" description="Disordered" evidence="2">
    <location>
        <begin position="153"/>
        <end position="194"/>
    </location>
</feature>
<feature type="compositionally biased region" description="Low complexity" evidence="2">
    <location>
        <begin position="640"/>
        <end position="651"/>
    </location>
</feature>
<keyword evidence="1" id="KW-0175">Coiled coil</keyword>
<evidence type="ECO:0000313" key="5">
    <source>
        <dbReference type="Proteomes" id="UP000324907"/>
    </source>
</evidence>
<sequence>MPRASVHALPALDLWVGPWALTSAALTLGGGWAVAGAWVYLLLLLALRLYSMALFPHQILVSLAGGASSAMLLRWAGWRIWPGEIPPAVQLAVATLAGMGLLGVIAGYMESNIGPFGNTPRREFLRVLGNIARGPDVTVSAEEVDAAAQAVSQTLRQVRSERRRQRSSARAGTDDGEAGEGAGAGADAGDMPDIDPTALRREVAQALVDAARARQEAELAESARRAEEDIAAGRVPEGLPAQGTGKMDSWGLLIQGMRRRRDREAALLARRRGEPRPIGGPLESVSLAGGSRPPRMVREADSSGSEAGDRGGRGRGRGKGGSGFRDDGGVMGLLVEAARRAVGAGSNSDVRSGRRGHDRDSDDDGEGSTSEDEVERDWGYGSVRAHDAVTGLTRSRARDAVGVRRLMREQHVAASQAARPSNSGDAASAVEAFDHAVGGGAGGGFEPAGPDAGAWGQYQDPYAAQAYGQGFYDPAALPAGAYGPQSGAAAFEPEAQYAQGDAGDGYGAYATADQGYGGDGGYGGGGGGYAGSHSGGFAGADGYAGYAADGSHYAGYDAAGEGQNWQGGYAAGVGSFAGAPATTAGAAAAAAEAAAAAGQFPQPAWGADDMAGDEEPMPAGSWPDPISASLTPQQAVRPAGGRSSGSWGSSERLGKGVRASASPDAKFAPA</sequence>
<dbReference type="Proteomes" id="UP000324907">
    <property type="component" value="Unassembled WGS sequence"/>
</dbReference>
<comment type="caution">
    <text evidence="4">The sequence shown here is derived from an EMBL/GenBank/DDBJ whole genome shotgun (WGS) entry which is preliminary data.</text>
</comment>
<keyword evidence="3" id="KW-1133">Transmembrane helix</keyword>
<feature type="region of interest" description="Disordered" evidence="2">
    <location>
        <begin position="597"/>
        <end position="670"/>
    </location>
</feature>
<feature type="compositionally biased region" description="Acidic residues" evidence="2">
    <location>
        <begin position="361"/>
        <end position="375"/>
    </location>
</feature>
<feature type="coiled-coil region" evidence="1">
    <location>
        <begin position="203"/>
        <end position="230"/>
    </location>
</feature>
<proteinExistence type="predicted"/>
<feature type="region of interest" description="Disordered" evidence="2">
    <location>
        <begin position="268"/>
        <end position="328"/>
    </location>
</feature>
<protein>
    <submittedName>
        <fullName evidence="4">Uncharacterized protein</fullName>
    </submittedName>
</protein>
<feature type="compositionally biased region" description="Basic and acidic residues" evidence="2">
    <location>
        <begin position="296"/>
        <end position="312"/>
    </location>
</feature>
<keyword evidence="3" id="KW-0812">Transmembrane</keyword>
<evidence type="ECO:0000256" key="3">
    <source>
        <dbReference type="SAM" id="Phobius"/>
    </source>
</evidence>
<reference evidence="4 5" key="1">
    <citation type="submission" date="2019-07" db="EMBL/GenBank/DDBJ databases">
        <title>Genomes of Cafeteria roenbergensis.</title>
        <authorList>
            <person name="Fischer M.G."/>
            <person name="Hackl T."/>
            <person name="Roman M."/>
        </authorList>
    </citation>
    <scope>NUCLEOTIDE SEQUENCE [LARGE SCALE GENOMIC DNA]</scope>
    <source>
        <strain evidence="4 5">RCC970-E3</strain>
    </source>
</reference>
<feature type="compositionally biased region" description="Basic and acidic residues" evidence="2">
    <location>
        <begin position="351"/>
        <end position="360"/>
    </location>
</feature>
<feature type="compositionally biased region" description="Low complexity" evidence="2">
    <location>
        <begin position="597"/>
        <end position="607"/>
    </location>
</feature>
<feature type="region of interest" description="Disordered" evidence="2">
    <location>
        <begin position="341"/>
        <end position="379"/>
    </location>
</feature>
<dbReference type="AlphaFoldDB" id="A0A5A8DEI2"/>
<accession>A0A5A8DEI2</accession>
<keyword evidence="3" id="KW-0472">Membrane</keyword>